<evidence type="ECO:0000256" key="1">
    <source>
        <dbReference type="ARBA" id="ARBA00004477"/>
    </source>
</evidence>
<feature type="transmembrane region" description="Helical" evidence="7">
    <location>
        <begin position="172"/>
        <end position="192"/>
    </location>
</feature>
<dbReference type="Proteomes" id="UP001633002">
    <property type="component" value="Unassembled WGS sequence"/>
</dbReference>
<organism evidence="8 9">
    <name type="scientific">Riccia sorocarpa</name>
    <dbReference type="NCBI Taxonomy" id="122646"/>
    <lineage>
        <taxon>Eukaryota</taxon>
        <taxon>Viridiplantae</taxon>
        <taxon>Streptophyta</taxon>
        <taxon>Embryophyta</taxon>
        <taxon>Marchantiophyta</taxon>
        <taxon>Marchantiopsida</taxon>
        <taxon>Marchantiidae</taxon>
        <taxon>Marchantiales</taxon>
        <taxon>Ricciaceae</taxon>
        <taxon>Riccia</taxon>
    </lineage>
</organism>
<feature type="transmembrane region" description="Helical" evidence="7">
    <location>
        <begin position="141"/>
        <end position="160"/>
    </location>
</feature>
<proteinExistence type="predicted"/>
<protein>
    <submittedName>
        <fullName evidence="8">Uncharacterized protein</fullName>
    </submittedName>
</protein>
<comment type="caution">
    <text evidence="8">The sequence shown here is derived from an EMBL/GenBank/DDBJ whole genome shotgun (WGS) entry which is preliminary data.</text>
</comment>
<evidence type="ECO:0000256" key="2">
    <source>
        <dbReference type="ARBA" id="ARBA00022692"/>
    </source>
</evidence>
<dbReference type="EMBL" id="JBJQOH010000007">
    <property type="protein sequence ID" value="KAL3679594.1"/>
    <property type="molecule type" value="Genomic_DNA"/>
</dbReference>
<accession>A0ABD3GR25</accession>
<evidence type="ECO:0000256" key="6">
    <source>
        <dbReference type="SAM" id="MobiDB-lite"/>
    </source>
</evidence>
<evidence type="ECO:0000256" key="3">
    <source>
        <dbReference type="ARBA" id="ARBA00022824"/>
    </source>
</evidence>
<dbReference type="PANTHER" id="PTHR31394">
    <property type="entry name" value="TRANSMEMBRANE PROTEIN 199"/>
    <property type="match status" value="1"/>
</dbReference>
<name>A0ABD3GR25_9MARC</name>
<keyword evidence="2 7" id="KW-0812">Transmembrane</keyword>
<dbReference type="Pfam" id="PF11712">
    <property type="entry name" value="Vma12"/>
    <property type="match status" value="1"/>
</dbReference>
<dbReference type="InterPro" id="IPR021013">
    <property type="entry name" value="ATPase_Vma12"/>
</dbReference>
<evidence type="ECO:0000313" key="8">
    <source>
        <dbReference type="EMBL" id="KAL3679594.1"/>
    </source>
</evidence>
<evidence type="ECO:0000256" key="7">
    <source>
        <dbReference type="SAM" id="Phobius"/>
    </source>
</evidence>
<sequence length="252" mass="27451">MGQSGGEGGGVVVGGLNLQNTEKLRSFLKDVAASPEATEDSRAKMLKYADETAVPYEVIREANSMAAPDYATPIYELLAGSTFVLGKPKPREKSEELKARLQKLQEALEQKAYDELVKDVITKSSDSDPEMFSTFKEQLGLGLHVVVTMFTGFAFGYYIFRSQFRDNPAAQAAGGAFGLIVGLLLETLLFIVRDAQKTKYEERRAKKAAHMIRGPTITQVATAVPSTPIPPSTGKSSNLVKRNPRKKFSSPA</sequence>
<reference evidence="8 9" key="1">
    <citation type="submission" date="2024-09" db="EMBL/GenBank/DDBJ databases">
        <title>Chromosome-scale assembly of Riccia sorocarpa.</title>
        <authorList>
            <person name="Paukszto L."/>
        </authorList>
    </citation>
    <scope>NUCLEOTIDE SEQUENCE [LARGE SCALE GENOMIC DNA]</scope>
    <source>
        <strain evidence="8">LP-2024</strain>
        <tissue evidence="8">Aerial parts of the thallus</tissue>
    </source>
</reference>
<gene>
    <name evidence="8" type="ORF">R1sor_022550</name>
</gene>
<feature type="compositionally biased region" description="Basic residues" evidence="6">
    <location>
        <begin position="242"/>
        <end position="252"/>
    </location>
</feature>
<keyword evidence="4 7" id="KW-1133">Transmembrane helix</keyword>
<keyword evidence="3" id="KW-0256">Endoplasmic reticulum</keyword>
<keyword evidence="5 7" id="KW-0472">Membrane</keyword>
<comment type="subcellular location">
    <subcellularLocation>
        <location evidence="1">Endoplasmic reticulum membrane</location>
        <topology evidence="1">Multi-pass membrane protein</topology>
    </subcellularLocation>
</comment>
<dbReference type="GO" id="GO:0005789">
    <property type="term" value="C:endoplasmic reticulum membrane"/>
    <property type="evidence" value="ECO:0007669"/>
    <property type="project" value="UniProtKB-SubCell"/>
</dbReference>
<dbReference type="AlphaFoldDB" id="A0ABD3GR25"/>
<dbReference type="PANTHER" id="PTHR31394:SF1">
    <property type="entry name" value="TRANSMEMBRANE PROTEIN 199"/>
    <property type="match status" value="1"/>
</dbReference>
<evidence type="ECO:0000256" key="5">
    <source>
        <dbReference type="ARBA" id="ARBA00023136"/>
    </source>
</evidence>
<feature type="region of interest" description="Disordered" evidence="6">
    <location>
        <begin position="222"/>
        <end position="252"/>
    </location>
</feature>
<evidence type="ECO:0000313" key="9">
    <source>
        <dbReference type="Proteomes" id="UP001633002"/>
    </source>
</evidence>
<keyword evidence="9" id="KW-1185">Reference proteome</keyword>
<evidence type="ECO:0000256" key="4">
    <source>
        <dbReference type="ARBA" id="ARBA00022989"/>
    </source>
</evidence>